<gene>
    <name evidence="2" type="ORF">ENV70_01085</name>
</gene>
<proteinExistence type="predicted"/>
<name>A0A7C6AEJ2_UNCW3</name>
<comment type="caution">
    <text evidence="2">The sequence shown here is derived from an EMBL/GenBank/DDBJ whole genome shotgun (WGS) entry which is preliminary data.</text>
</comment>
<organism evidence="2">
    <name type="scientific">candidate division WOR-3 bacterium</name>
    <dbReference type="NCBI Taxonomy" id="2052148"/>
    <lineage>
        <taxon>Bacteria</taxon>
        <taxon>Bacteria division WOR-3</taxon>
    </lineage>
</organism>
<dbReference type="PROSITE" id="PS50851">
    <property type="entry name" value="CHEW"/>
    <property type="match status" value="1"/>
</dbReference>
<dbReference type="Gene3D" id="2.30.30.40">
    <property type="entry name" value="SH3 Domains"/>
    <property type="match status" value="1"/>
</dbReference>
<dbReference type="Pfam" id="PF01584">
    <property type="entry name" value="CheW"/>
    <property type="match status" value="1"/>
</dbReference>
<sequence>MFIIMDTLIIFKIADETIGLDIKKVREVTELSSYVPVPKAPEFLLGLANIRGEVVPVVSLRKRLGVSGDELCNILLVVEEEDRIAGLRIDRLLGTKKIDEKLINKNSELLSTRKEKDFFIGAYETEEKPILILNLSRVFAKEG</sequence>
<dbReference type="EMBL" id="DTHJ01000022">
    <property type="protein sequence ID" value="HHS62197.1"/>
    <property type="molecule type" value="Genomic_DNA"/>
</dbReference>
<dbReference type="PANTHER" id="PTHR22617:SF23">
    <property type="entry name" value="CHEMOTAXIS PROTEIN CHEW"/>
    <property type="match status" value="1"/>
</dbReference>
<dbReference type="InterPro" id="IPR039315">
    <property type="entry name" value="CheW"/>
</dbReference>
<dbReference type="Gene3D" id="2.40.50.180">
    <property type="entry name" value="CheA-289, Domain 4"/>
    <property type="match status" value="1"/>
</dbReference>
<dbReference type="PANTHER" id="PTHR22617">
    <property type="entry name" value="CHEMOTAXIS SENSOR HISTIDINE KINASE-RELATED"/>
    <property type="match status" value="1"/>
</dbReference>
<dbReference type="InterPro" id="IPR002545">
    <property type="entry name" value="CheW-lke_dom"/>
</dbReference>
<accession>A0A7C6AEJ2</accession>
<dbReference type="InterPro" id="IPR036061">
    <property type="entry name" value="CheW-like_dom_sf"/>
</dbReference>
<dbReference type="GO" id="GO:0005829">
    <property type="term" value="C:cytosol"/>
    <property type="evidence" value="ECO:0007669"/>
    <property type="project" value="TreeGrafter"/>
</dbReference>
<dbReference type="SUPFAM" id="SSF50341">
    <property type="entry name" value="CheW-like"/>
    <property type="match status" value="1"/>
</dbReference>
<dbReference type="GO" id="GO:0007165">
    <property type="term" value="P:signal transduction"/>
    <property type="evidence" value="ECO:0007669"/>
    <property type="project" value="InterPro"/>
</dbReference>
<protein>
    <submittedName>
        <fullName evidence="2">Purine-binding chemotaxis protein CheW</fullName>
    </submittedName>
</protein>
<evidence type="ECO:0000259" key="1">
    <source>
        <dbReference type="PROSITE" id="PS50851"/>
    </source>
</evidence>
<evidence type="ECO:0000313" key="2">
    <source>
        <dbReference type="EMBL" id="HHS62197.1"/>
    </source>
</evidence>
<feature type="domain" description="CheW-like" evidence="1">
    <location>
        <begin position="5"/>
        <end position="143"/>
    </location>
</feature>
<dbReference type="SMART" id="SM00260">
    <property type="entry name" value="CheW"/>
    <property type="match status" value="1"/>
</dbReference>
<reference evidence="2" key="1">
    <citation type="journal article" date="2020" name="mSystems">
        <title>Genome- and Community-Level Interaction Insights into Carbon Utilization and Element Cycling Functions of Hydrothermarchaeota in Hydrothermal Sediment.</title>
        <authorList>
            <person name="Zhou Z."/>
            <person name="Liu Y."/>
            <person name="Xu W."/>
            <person name="Pan J."/>
            <person name="Luo Z.H."/>
            <person name="Li M."/>
        </authorList>
    </citation>
    <scope>NUCLEOTIDE SEQUENCE [LARGE SCALE GENOMIC DNA]</scope>
    <source>
        <strain evidence="2">SpSt-783</strain>
    </source>
</reference>
<dbReference type="GO" id="GO:0006935">
    <property type="term" value="P:chemotaxis"/>
    <property type="evidence" value="ECO:0007669"/>
    <property type="project" value="InterPro"/>
</dbReference>
<dbReference type="AlphaFoldDB" id="A0A7C6AEJ2"/>